<dbReference type="SUPFAM" id="SSF102588">
    <property type="entry name" value="LmbE-like"/>
    <property type="match status" value="1"/>
</dbReference>
<evidence type="ECO:0000256" key="1">
    <source>
        <dbReference type="ARBA" id="ARBA00006066"/>
    </source>
</evidence>
<organism evidence="3 4">
    <name type="scientific">Ceraceosorus guamensis</name>
    <dbReference type="NCBI Taxonomy" id="1522189"/>
    <lineage>
        <taxon>Eukaryota</taxon>
        <taxon>Fungi</taxon>
        <taxon>Dikarya</taxon>
        <taxon>Basidiomycota</taxon>
        <taxon>Ustilaginomycotina</taxon>
        <taxon>Exobasidiomycetes</taxon>
        <taxon>Ceraceosorales</taxon>
        <taxon>Ceraceosoraceae</taxon>
        <taxon>Ceraceosorus</taxon>
    </lineage>
</organism>
<dbReference type="GO" id="GO:0006506">
    <property type="term" value="P:GPI anchor biosynthetic process"/>
    <property type="evidence" value="ECO:0007669"/>
    <property type="project" value="UniProtKB-UniPathway"/>
</dbReference>
<dbReference type="Proteomes" id="UP000245783">
    <property type="component" value="Unassembled WGS sequence"/>
</dbReference>
<proteinExistence type="inferred from homology"/>
<sequence length="244" mass="26865">MNTAWRSSGLSAPAGVLILSAHPDDEVMFFSPIILSLLEAGTAVWGLCLSQGDADGLGHVRRKELQKAYGTLGVVNDRVASLNDARFRDGMSNEWQADEIVGAVKHHLEHLARQQAASIDIIITFDAKGVSGHPNHIALYRAAQLWLRSQSSSNRSSSSSPRILALQTLPLSTKFLSLFGSLWQHQTLRSLLPLYGHGGTNYLTALRAMRHHASQLVWFRYLYILLSGHMWGSVLCPVRVTDEG</sequence>
<dbReference type="EMBL" id="KZ819366">
    <property type="protein sequence ID" value="PWN43796.1"/>
    <property type="molecule type" value="Genomic_DNA"/>
</dbReference>
<dbReference type="STRING" id="1522189.A0A316W1Q4"/>
<dbReference type="GO" id="GO:0000225">
    <property type="term" value="F:N-acetylglucosaminylphosphatidylinositol deacetylase activity"/>
    <property type="evidence" value="ECO:0007669"/>
    <property type="project" value="UniProtKB-EC"/>
</dbReference>
<dbReference type="GO" id="GO:0016020">
    <property type="term" value="C:membrane"/>
    <property type="evidence" value="ECO:0007669"/>
    <property type="project" value="GOC"/>
</dbReference>
<evidence type="ECO:0000313" key="3">
    <source>
        <dbReference type="EMBL" id="PWN43796.1"/>
    </source>
</evidence>
<dbReference type="RefSeq" id="XP_025370956.1">
    <property type="nucleotide sequence ID" value="XM_025511750.1"/>
</dbReference>
<dbReference type="PANTHER" id="PTHR12993:SF11">
    <property type="entry name" value="N-ACETYLGLUCOSAMINYL-PHOSPHATIDYLINOSITOL DE-N-ACETYLASE"/>
    <property type="match status" value="1"/>
</dbReference>
<evidence type="ECO:0000313" key="4">
    <source>
        <dbReference type="Proteomes" id="UP000245783"/>
    </source>
</evidence>
<dbReference type="GO" id="GO:0005783">
    <property type="term" value="C:endoplasmic reticulum"/>
    <property type="evidence" value="ECO:0007669"/>
    <property type="project" value="TreeGrafter"/>
</dbReference>
<keyword evidence="4" id="KW-1185">Reference proteome</keyword>
<dbReference type="FunCoup" id="A0A316W1Q4">
    <property type="interactions" value="222"/>
</dbReference>
<dbReference type="InParanoid" id="A0A316W1Q4"/>
<dbReference type="PANTHER" id="PTHR12993">
    <property type="entry name" value="N-ACETYLGLUCOSAMINYL-PHOSPHATIDYLINOSITOL DE-N-ACETYLASE-RELATED"/>
    <property type="match status" value="1"/>
</dbReference>
<dbReference type="Pfam" id="PF02585">
    <property type="entry name" value="PIG-L"/>
    <property type="match status" value="1"/>
</dbReference>
<dbReference type="OrthoDB" id="440160at2759"/>
<dbReference type="EC" id="3.5.1.89" evidence="2"/>
<comment type="similarity">
    <text evidence="1">Belongs to the PIGL family.</text>
</comment>
<dbReference type="AlphaFoldDB" id="A0A316W1Q4"/>
<reference evidence="3 4" key="1">
    <citation type="journal article" date="2018" name="Mol. Biol. Evol.">
        <title>Broad Genomic Sampling Reveals a Smut Pathogenic Ancestry of the Fungal Clade Ustilaginomycotina.</title>
        <authorList>
            <person name="Kijpornyongpan T."/>
            <person name="Mondo S.J."/>
            <person name="Barry K."/>
            <person name="Sandor L."/>
            <person name="Lee J."/>
            <person name="Lipzen A."/>
            <person name="Pangilinan J."/>
            <person name="LaButti K."/>
            <person name="Hainaut M."/>
            <person name="Henrissat B."/>
            <person name="Grigoriev I.V."/>
            <person name="Spatafora J.W."/>
            <person name="Aime M.C."/>
        </authorList>
    </citation>
    <scope>NUCLEOTIDE SEQUENCE [LARGE SCALE GENOMIC DNA]</scope>
    <source>
        <strain evidence="3 4">MCA 4658</strain>
    </source>
</reference>
<name>A0A316W1Q4_9BASI</name>
<dbReference type="InterPro" id="IPR003737">
    <property type="entry name" value="GlcNAc_PI_deacetylase-related"/>
</dbReference>
<evidence type="ECO:0000256" key="2">
    <source>
        <dbReference type="ARBA" id="ARBA00012176"/>
    </source>
</evidence>
<protein>
    <recommendedName>
        <fullName evidence="2">N-acetylglucosaminylphosphatidylinositol deacetylase</fullName>
        <ecNumber evidence="2">3.5.1.89</ecNumber>
    </recommendedName>
</protein>
<dbReference type="UniPathway" id="UPA00196"/>
<dbReference type="Gene3D" id="3.40.50.10320">
    <property type="entry name" value="LmbE-like"/>
    <property type="match status" value="1"/>
</dbReference>
<dbReference type="GeneID" id="37033620"/>
<gene>
    <name evidence="3" type="ORF">IE81DRAFT_288089</name>
</gene>
<accession>A0A316W1Q4</accession>
<dbReference type="InterPro" id="IPR024078">
    <property type="entry name" value="LmbE-like_dom_sf"/>
</dbReference>